<dbReference type="InterPro" id="IPR032675">
    <property type="entry name" value="LRR_dom_sf"/>
</dbReference>
<keyword evidence="2" id="KW-1185">Reference proteome</keyword>
<protein>
    <submittedName>
        <fullName evidence="1">Uncharacterized protein</fullName>
    </submittedName>
</protein>
<organism evidence="1 2">
    <name type="scientific">Crepidotus variabilis</name>
    <dbReference type="NCBI Taxonomy" id="179855"/>
    <lineage>
        <taxon>Eukaryota</taxon>
        <taxon>Fungi</taxon>
        <taxon>Dikarya</taxon>
        <taxon>Basidiomycota</taxon>
        <taxon>Agaricomycotina</taxon>
        <taxon>Agaricomycetes</taxon>
        <taxon>Agaricomycetidae</taxon>
        <taxon>Agaricales</taxon>
        <taxon>Agaricineae</taxon>
        <taxon>Crepidotaceae</taxon>
        <taxon>Crepidotus</taxon>
    </lineage>
</organism>
<dbReference type="OrthoDB" id="2631350at2759"/>
<dbReference type="SUPFAM" id="SSF52047">
    <property type="entry name" value="RNI-like"/>
    <property type="match status" value="1"/>
</dbReference>
<dbReference type="EMBL" id="MU157897">
    <property type="protein sequence ID" value="KAF9524544.1"/>
    <property type="molecule type" value="Genomic_DNA"/>
</dbReference>
<comment type="caution">
    <text evidence="1">The sequence shown here is derived from an EMBL/GenBank/DDBJ whole genome shotgun (WGS) entry which is preliminary data.</text>
</comment>
<dbReference type="Gene3D" id="3.80.10.10">
    <property type="entry name" value="Ribonuclease Inhibitor"/>
    <property type="match status" value="1"/>
</dbReference>
<accession>A0A9P6E920</accession>
<reference evidence="1" key="1">
    <citation type="submission" date="2020-11" db="EMBL/GenBank/DDBJ databases">
        <authorList>
            <consortium name="DOE Joint Genome Institute"/>
            <person name="Ahrendt S."/>
            <person name="Riley R."/>
            <person name="Andreopoulos W."/>
            <person name="Labutti K."/>
            <person name="Pangilinan J."/>
            <person name="Ruiz-Duenas F.J."/>
            <person name="Barrasa J.M."/>
            <person name="Sanchez-Garcia M."/>
            <person name="Camarero S."/>
            <person name="Miyauchi S."/>
            <person name="Serrano A."/>
            <person name="Linde D."/>
            <person name="Babiker R."/>
            <person name="Drula E."/>
            <person name="Ayuso-Fernandez I."/>
            <person name="Pacheco R."/>
            <person name="Padilla G."/>
            <person name="Ferreira P."/>
            <person name="Barriuso J."/>
            <person name="Kellner H."/>
            <person name="Castanera R."/>
            <person name="Alfaro M."/>
            <person name="Ramirez L."/>
            <person name="Pisabarro A.G."/>
            <person name="Kuo A."/>
            <person name="Tritt A."/>
            <person name="Lipzen A."/>
            <person name="He G."/>
            <person name="Yan M."/>
            <person name="Ng V."/>
            <person name="Cullen D."/>
            <person name="Martin F."/>
            <person name="Rosso M.-N."/>
            <person name="Henrissat B."/>
            <person name="Hibbett D."/>
            <person name="Martinez A.T."/>
            <person name="Grigoriev I.V."/>
        </authorList>
    </citation>
    <scope>NUCLEOTIDE SEQUENCE</scope>
    <source>
        <strain evidence="1">CBS 506.95</strain>
    </source>
</reference>
<sequence length="538" mass="61036">MDIRQEDSSRGTNRALFIPEILRLIIRHLHPISDEGFKNASKIVDDSSLVPLSKEVTKSLASVALVCSPFSEHALDYLWWFTNDLTPLFQLLPAFRPAADTVKVSLLDGEIHPTDLLRFNSYACRIRGYRMSGSEHFHSSTIARILRECDRSYLLPALQSLSVSRSPVAVLSFIPPSLQNYASTGYATRANQDPEVYSSISSLPRVTPNLLRLRAFSNLSGPSLKAVTDLTHLNELHLDRNALDDAPLYIDPALLVRMSSANTLKKFRIGRKICFNPFPSSWTGQEITTFSVLETLKITTGAPTIKTLNTLLRSIFLPQLKSLVVDTTTLQHGLDGTERKHWLRFFQLLPDITTKEFKKLRLTSTAVQKWEHRSSFGLSIKDIPELALLSLTHFSVTFPTFSSITMPCLQYLVSHWPYLKSLDINSESESLLDLHALAFLAENLPYLEALILVLPCANDVPFTELPILNHGLRDIILTGLMAPCARDFVRSLDRLFPRLVTYELYSRLDEDQETWDNAMELLEYFQSSRQDQIERDRQ</sequence>
<name>A0A9P6E920_9AGAR</name>
<evidence type="ECO:0000313" key="1">
    <source>
        <dbReference type="EMBL" id="KAF9524544.1"/>
    </source>
</evidence>
<dbReference type="Proteomes" id="UP000807306">
    <property type="component" value="Unassembled WGS sequence"/>
</dbReference>
<proteinExistence type="predicted"/>
<evidence type="ECO:0000313" key="2">
    <source>
        <dbReference type="Proteomes" id="UP000807306"/>
    </source>
</evidence>
<dbReference type="AlphaFoldDB" id="A0A9P6E920"/>
<gene>
    <name evidence="1" type="ORF">CPB83DRAFT_861100</name>
</gene>